<reference evidence="2 3" key="1">
    <citation type="submission" date="2020-02" db="EMBL/GenBank/DDBJ databases">
        <authorList>
            <person name="Ferguson B K."/>
        </authorList>
    </citation>
    <scope>NUCLEOTIDE SEQUENCE [LARGE SCALE GENOMIC DNA]</scope>
</reference>
<keyword evidence="1" id="KW-0472">Membrane</keyword>
<keyword evidence="1" id="KW-0812">Transmembrane</keyword>
<feature type="transmembrane region" description="Helical" evidence="1">
    <location>
        <begin position="20"/>
        <end position="42"/>
    </location>
</feature>
<proteinExistence type="predicted"/>
<name>A0A6H5G0A4_9HEMI</name>
<keyword evidence="3" id="KW-1185">Reference proteome</keyword>
<keyword evidence="1" id="KW-1133">Transmembrane helix</keyword>
<dbReference type="AlphaFoldDB" id="A0A6H5G0A4"/>
<evidence type="ECO:0000313" key="3">
    <source>
        <dbReference type="Proteomes" id="UP000479000"/>
    </source>
</evidence>
<accession>A0A6H5G0A4</accession>
<dbReference type="EMBL" id="CADCXU010003188">
    <property type="protein sequence ID" value="CAA9995195.1"/>
    <property type="molecule type" value="Genomic_DNA"/>
</dbReference>
<protein>
    <submittedName>
        <fullName evidence="2">Uncharacterized protein</fullName>
    </submittedName>
</protein>
<dbReference type="Proteomes" id="UP000479000">
    <property type="component" value="Unassembled WGS sequence"/>
</dbReference>
<organism evidence="2 3">
    <name type="scientific">Nesidiocoris tenuis</name>
    <dbReference type="NCBI Taxonomy" id="355587"/>
    <lineage>
        <taxon>Eukaryota</taxon>
        <taxon>Metazoa</taxon>
        <taxon>Ecdysozoa</taxon>
        <taxon>Arthropoda</taxon>
        <taxon>Hexapoda</taxon>
        <taxon>Insecta</taxon>
        <taxon>Pterygota</taxon>
        <taxon>Neoptera</taxon>
        <taxon>Paraneoptera</taxon>
        <taxon>Hemiptera</taxon>
        <taxon>Heteroptera</taxon>
        <taxon>Panheteroptera</taxon>
        <taxon>Cimicomorpha</taxon>
        <taxon>Miridae</taxon>
        <taxon>Dicyphina</taxon>
        <taxon>Nesidiocoris</taxon>
    </lineage>
</organism>
<gene>
    <name evidence="2" type="ORF">NTEN_LOCUS1986</name>
</gene>
<evidence type="ECO:0000313" key="2">
    <source>
        <dbReference type="EMBL" id="CAA9995195.1"/>
    </source>
</evidence>
<sequence>MSLNLIMSMSSSSTFFSWPLSSIMSLSGVLSISLIDCSLELWRMGDCKIREYTSPLLRWTMIARFRYQMHSWRIKRILNNCLSALPIMRATILAMRLVKIIRFN</sequence>
<evidence type="ECO:0000256" key="1">
    <source>
        <dbReference type="SAM" id="Phobius"/>
    </source>
</evidence>